<evidence type="ECO:0008006" key="2">
    <source>
        <dbReference type="Google" id="ProtNLM"/>
    </source>
</evidence>
<dbReference type="Gene3D" id="1.25.40.10">
    <property type="entry name" value="Tetratricopeptide repeat domain"/>
    <property type="match status" value="1"/>
</dbReference>
<comment type="caution">
    <text evidence="1">The sequence shown here is derived from an EMBL/GenBank/DDBJ whole genome shotgun (WGS) entry which is preliminary data.</text>
</comment>
<dbReference type="AlphaFoldDB" id="X0XZ90"/>
<feature type="non-terminal residue" evidence="1">
    <location>
        <position position="194"/>
    </location>
</feature>
<dbReference type="InterPro" id="IPR011990">
    <property type="entry name" value="TPR-like_helical_dom_sf"/>
</dbReference>
<organism evidence="1">
    <name type="scientific">marine sediment metagenome</name>
    <dbReference type="NCBI Taxonomy" id="412755"/>
    <lineage>
        <taxon>unclassified sequences</taxon>
        <taxon>metagenomes</taxon>
        <taxon>ecological metagenomes</taxon>
    </lineage>
</organism>
<dbReference type="EMBL" id="BARS01050477">
    <property type="protein sequence ID" value="GAG48804.1"/>
    <property type="molecule type" value="Genomic_DNA"/>
</dbReference>
<proteinExistence type="predicted"/>
<reference evidence="1" key="1">
    <citation type="journal article" date="2014" name="Front. Microbiol.">
        <title>High frequency of phylogenetically diverse reductive dehalogenase-homologous genes in deep subseafloor sedimentary metagenomes.</title>
        <authorList>
            <person name="Kawai M."/>
            <person name="Futagami T."/>
            <person name="Toyoda A."/>
            <person name="Takaki Y."/>
            <person name="Nishi S."/>
            <person name="Hori S."/>
            <person name="Arai W."/>
            <person name="Tsubouchi T."/>
            <person name="Morono Y."/>
            <person name="Uchiyama I."/>
            <person name="Ito T."/>
            <person name="Fujiyama A."/>
            <person name="Inagaki F."/>
            <person name="Takami H."/>
        </authorList>
    </citation>
    <scope>NUCLEOTIDE SEQUENCE</scope>
    <source>
        <strain evidence="1">Expedition CK06-06</strain>
    </source>
</reference>
<evidence type="ECO:0000313" key="1">
    <source>
        <dbReference type="EMBL" id="GAG48804.1"/>
    </source>
</evidence>
<accession>X0XZ90</accession>
<protein>
    <recommendedName>
        <fullName evidence="2">MalT-like TPR region domain-containing protein</fullName>
    </recommendedName>
</protein>
<gene>
    <name evidence="1" type="ORF">S01H1_75351</name>
</gene>
<name>X0XZ90_9ZZZZ</name>
<sequence length="194" mass="22312">MGFLGFLKGKKRVKGSIGYFGLEDWWLSAFSEDERRYIQQKFQPLGSSGDSLTSGEIRYTSQTAVSLLTVLAGWFSKEKDRYIAHKILQKAEELAESGTHVLDLHFLFMEKIKIYYKDRDKPRYLEEAINACKQQIKLAPKAATSFRSEYKNSPLPSHTGYEQLAIILEKQKNFENAIKLCEQAARQGWSGDWD</sequence>
<dbReference type="SUPFAM" id="SSF48452">
    <property type="entry name" value="TPR-like"/>
    <property type="match status" value="1"/>
</dbReference>